<sequence length="227" mass="25283">MQTSYINHLQDETWLLLRSNAPRSTTHERLIEQAGIVTSDLAPEYANFSCSVFIFQIKMDIHETLASLEILMSEFFAVSTSNLRKREIETMLENFSNRHDAWKHCLLFLQKSHNQYVLMFSLTTLELLQCGGRRALLGLVLAQAASEELGAARDTGVLLLSSRRIDLERLMLKGMPQLLGALSAILEKNAHKEGQSNPPPSPTSGVPATSAIPDLLANAHDIKTLDK</sequence>
<feature type="region of interest" description="Disordered" evidence="8">
    <location>
        <begin position="191"/>
        <end position="210"/>
    </location>
</feature>
<comment type="caution">
    <text evidence="9">The sequence shown here is derived from an EMBL/GenBank/DDBJ whole genome shotgun (WGS) entry which is preliminary data.</text>
</comment>
<evidence type="ECO:0000256" key="6">
    <source>
        <dbReference type="ARBA" id="ARBA00022927"/>
    </source>
</evidence>
<organism evidence="9 10">
    <name type="scientific">Eumeta variegata</name>
    <name type="common">Bagworm moth</name>
    <name type="synonym">Eumeta japonica</name>
    <dbReference type="NCBI Taxonomy" id="151549"/>
    <lineage>
        <taxon>Eukaryota</taxon>
        <taxon>Metazoa</taxon>
        <taxon>Ecdysozoa</taxon>
        <taxon>Arthropoda</taxon>
        <taxon>Hexapoda</taxon>
        <taxon>Insecta</taxon>
        <taxon>Pterygota</taxon>
        <taxon>Neoptera</taxon>
        <taxon>Endopterygota</taxon>
        <taxon>Lepidoptera</taxon>
        <taxon>Glossata</taxon>
        <taxon>Ditrysia</taxon>
        <taxon>Tineoidea</taxon>
        <taxon>Psychidae</taxon>
        <taxon>Oiketicinae</taxon>
        <taxon>Eumeta</taxon>
    </lineage>
</organism>
<dbReference type="GO" id="GO:0005737">
    <property type="term" value="C:cytoplasm"/>
    <property type="evidence" value="ECO:0007669"/>
    <property type="project" value="UniProtKB-SubCell"/>
</dbReference>
<comment type="similarity">
    <text evidence="3">Belongs to the exportin family.</text>
</comment>
<keyword evidence="10" id="KW-1185">Reference proteome</keyword>
<evidence type="ECO:0000313" key="10">
    <source>
        <dbReference type="Proteomes" id="UP000299102"/>
    </source>
</evidence>
<evidence type="ECO:0000256" key="5">
    <source>
        <dbReference type="ARBA" id="ARBA00022490"/>
    </source>
</evidence>
<keyword evidence="5" id="KW-0963">Cytoplasm</keyword>
<dbReference type="InterPro" id="IPR011989">
    <property type="entry name" value="ARM-like"/>
</dbReference>
<comment type="subcellular location">
    <subcellularLocation>
        <location evidence="2">Cytoplasm</location>
    </subcellularLocation>
    <subcellularLocation>
        <location evidence="1">Nucleus</location>
    </subcellularLocation>
</comment>
<evidence type="ECO:0000256" key="2">
    <source>
        <dbReference type="ARBA" id="ARBA00004496"/>
    </source>
</evidence>
<dbReference type="PANTHER" id="PTHR21452">
    <property type="entry name" value="EXPORTIN-6"/>
    <property type="match status" value="1"/>
</dbReference>
<dbReference type="Gene3D" id="1.25.10.10">
    <property type="entry name" value="Leucine-rich Repeat Variant"/>
    <property type="match status" value="1"/>
</dbReference>
<name>A0A4C1X8A6_EUMVA</name>
<evidence type="ECO:0000313" key="9">
    <source>
        <dbReference type="EMBL" id="GBP60031.1"/>
    </source>
</evidence>
<proteinExistence type="inferred from homology"/>
<protein>
    <submittedName>
        <fullName evidence="9">Exportin-6-B</fullName>
    </submittedName>
</protein>
<evidence type="ECO:0000256" key="7">
    <source>
        <dbReference type="ARBA" id="ARBA00023242"/>
    </source>
</evidence>
<keyword evidence="7" id="KW-0539">Nucleus</keyword>
<dbReference type="GO" id="GO:0006611">
    <property type="term" value="P:protein export from nucleus"/>
    <property type="evidence" value="ECO:0007669"/>
    <property type="project" value="InterPro"/>
</dbReference>
<dbReference type="SUPFAM" id="SSF48371">
    <property type="entry name" value="ARM repeat"/>
    <property type="match status" value="1"/>
</dbReference>
<dbReference type="AlphaFoldDB" id="A0A4C1X8A6"/>
<evidence type="ECO:0000256" key="4">
    <source>
        <dbReference type="ARBA" id="ARBA00022448"/>
    </source>
</evidence>
<dbReference type="InterPro" id="IPR016024">
    <property type="entry name" value="ARM-type_fold"/>
</dbReference>
<accession>A0A4C1X8A6</accession>
<dbReference type="STRING" id="151549.A0A4C1X8A6"/>
<dbReference type="GO" id="GO:0005634">
    <property type="term" value="C:nucleus"/>
    <property type="evidence" value="ECO:0007669"/>
    <property type="project" value="UniProtKB-SubCell"/>
</dbReference>
<dbReference type="Proteomes" id="UP000299102">
    <property type="component" value="Unassembled WGS sequence"/>
</dbReference>
<keyword evidence="6" id="KW-0653">Protein transport</keyword>
<dbReference type="PANTHER" id="PTHR21452:SF4">
    <property type="entry name" value="EXPORTIN-6"/>
    <property type="match status" value="1"/>
</dbReference>
<dbReference type="InterPro" id="IPR040016">
    <property type="entry name" value="XPO6"/>
</dbReference>
<evidence type="ECO:0000256" key="3">
    <source>
        <dbReference type="ARBA" id="ARBA00009466"/>
    </source>
</evidence>
<gene>
    <name evidence="9" type="primary">xpo6-b</name>
    <name evidence="9" type="ORF">EVAR_44239_1</name>
</gene>
<dbReference type="GO" id="GO:0005049">
    <property type="term" value="F:nuclear export signal receptor activity"/>
    <property type="evidence" value="ECO:0007669"/>
    <property type="project" value="InterPro"/>
</dbReference>
<evidence type="ECO:0000256" key="1">
    <source>
        <dbReference type="ARBA" id="ARBA00004123"/>
    </source>
</evidence>
<reference evidence="9 10" key="1">
    <citation type="journal article" date="2019" name="Commun. Biol.">
        <title>The bagworm genome reveals a unique fibroin gene that provides high tensile strength.</title>
        <authorList>
            <person name="Kono N."/>
            <person name="Nakamura H."/>
            <person name="Ohtoshi R."/>
            <person name="Tomita M."/>
            <person name="Numata K."/>
            <person name="Arakawa K."/>
        </authorList>
    </citation>
    <scope>NUCLEOTIDE SEQUENCE [LARGE SCALE GENOMIC DNA]</scope>
</reference>
<dbReference type="OrthoDB" id="10261013at2759"/>
<evidence type="ECO:0000256" key="8">
    <source>
        <dbReference type="SAM" id="MobiDB-lite"/>
    </source>
</evidence>
<keyword evidence="4" id="KW-0813">Transport</keyword>
<dbReference type="EMBL" id="BGZK01000777">
    <property type="protein sequence ID" value="GBP60031.1"/>
    <property type="molecule type" value="Genomic_DNA"/>
</dbReference>